<evidence type="ECO:0000313" key="6">
    <source>
        <dbReference type="EMBL" id="MBK1697379.1"/>
    </source>
</evidence>
<keyword evidence="7" id="KW-1185">Reference proteome</keyword>
<feature type="signal peptide" evidence="4">
    <location>
        <begin position="1"/>
        <end position="24"/>
    </location>
</feature>
<name>A0A934V0F3_9PROT</name>
<accession>A0A934V0F3</accession>
<sequence>MRVWLRTAVACALLAVGWSGSAAAQDANYECDKKFVFFPGGPQGGAFASIVYNGARLAEKQTGCNVEYVWSDWNPEQMVRQFSQAIGRNPDGIAVMGHPGEDALGPMIEKARERGIVVTTQNVALPKSESEYKTKGFGYVGAHNYSAGENLGKGILNRCDVEEGDVAFVWGLLGQEARGQRTKGVIDALKEGGVEIEYLEIADSVNKDPAQGIPTFASFLASNPDINIVVTDHGALTATLPSYLKAAGRSGEETCAAGFDLSAATVQGLQDGKIDLVLDQQPFLQGYLPIHQLYLTTKFGFAGMNIDTGAALITPQNVDAVADLADAAIR</sequence>
<dbReference type="SUPFAM" id="SSF53822">
    <property type="entry name" value="Periplasmic binding protein-like I"/>
    <property type="match status" value="1"/>
</dbReference>
<dbReference type="PANTHER" id="PTHR46847:SF1">
    <property type="entry name" value="D-ALLOSE-BINDING PERIPLASMIC PROTEIN-RELATED"/>
    <property type="match status" value="1"/>
</dbReference>
<evidence type="ECO:0000256" key="3">
    <source>
        <dbReference type="ARBA" id="ARBA00022729"/>
    </source>
</evidence>
<dbReference type="InterPro" id="IPR025997">
    <property type="entry name" value="SBP_2_dom"/>
</dbReference>
<reference evidence="6" key="2">
    <citation type="journal article" date="2020" name="Microorganisms">
        <title>Osmotic Adaptation and Compatible Solute Biosynthesis of Phototrophic Bacteria as Revealed from Genome Analyses.</title>
        <authorList>
            <person name="Imhoff J.F."/>
            <person name="Rahn T."/>
            <person name="Kunzel S."/>
            <person name="Keller A."/>
            <person name="Neulinger S.C."/>
        </authorList>
    </citation>
    <scope>NUCLEOTIDE SEQUENCE</scope>
    <source>
        <strain evidence="6">DSM 9154</strain>
    </source>
</reference>
<evidence type="ECO:0000256" key="4">
    <source>
        <dbReference type="SAM" id="SignalP"/>
    </source>
</evidence>
<dbReference type="CDD" id="cd19966">
    <property type="entry name" value="PBP1_ABC_sugar_binding-like"/>
    <property type="match status" value="1"/>
</dbReference>
<feature type="chain" id="PRO_5037366959" description="Periplasmic binding protein domain-containing protein" evidence="4">
    <location>
        <begin position="25"/>
        <end position="330"/>
    </location>
</feature>
<protein>
    <recommendedName>
        <fullName evidence="5">Periplasmic binding protein domain-containing protein</fullName>
    </recommendedName>
</protein>
<organism evidence="6 7">
    <name type="scientific">Rhodovibrio salinarum</name>
    <dbReference type="NCBI Taxonomy" id="1087"/>
    <lineage>
        <taxon>Bacteria</taxon>
        <taxon>Pseudomonadati</taxon>
        <taxon>Pseudomonadota</taxon>
        <taxon>Alphaproteobacteria</taxon>
        <taxon>Rhodospirillales</taxon>
        <taxon>Rhodovibrionaceae</taxon>
        <taxon>Rhodovibrio</taxon>
    </lineage>
</organism>
<comment type="subcellular location">
    <subcellularLocation>
        <location evidence="1">Cell envelope</location>
    </subcellularLocation>
</comment>
<dbReference type="GO" id="GO:0030246">
    <property type="term" value="F:carbohydrate binding"/>
    <property type="evidence" value="ECO:0007669"/>
    <property type="project" value="UniProtKB-ARBA"/>
</dbReference>
<proteinExistence type="inferred from homology"/>
<reference evidence="6" key="1">
    <citation type="submission" date="2017-08" db="EMBL/GenBank/DDBJ databases">
        <authorList>
            <person name="Imhoff J.F."/>
            <person name="Rahn T."/>
            <person name="Kuenzel S."/>
            <person name="Neulinger S.C."/>
        </authorList>
    </citation>
    <scope>NUCLEOTIDE SEQUENCE</scope>
    <source>
        <strain evidence="6">DSM 9154</strain>
    </source>
</reference>
<evidence type="ECO:0000313" key="7">
    <source>
        <dbReference type="Proteomes" id="UP000778970"/>
    </source>
</evidence>
<evidence type="ECO:0000256" key="1">
    <source>
        <dbReference type="ARBA" id="ARBA00004196"/>
    </source>
</evidence>
<dbReference type="Pfam" id="PF13407">
    <property type="entry name" value="Peripla_BP_4"/>
    <property type="match status" value="1"/>
</dbReference>
<evidence type="ECO:0000259" key="5">
    <source>
        <dbReference type="Pfam" id="PF13407"/>
    </source>
</evidence>
<keyword evidence="3 4" id="KW-0732">Signal</keyword>
<dbReference type="PANTHER" id="PTHR46847">
    <property type="entry name" value="D-ALLOSE-BINDING PERIPLASMIC PROTEIN-RELATED"/>
    <property type="match status" value="1"/>
</dbReference>
<dbReference type="AlphaFoldDB" id="A0A934V0F3"/>
<comment type="similarity">
    <text evidence="2">Belongs to the bacterial solute-binding protein 2 family.</text>
</comment>
<evidence type="ECO:0000256" key="2">
    <source>
        <dbReference type="ARBA" id="ARBA00007639"/>
    </source>
</evidence>
<dbReference type="InterPro" id="IPR028082">
    <property type="entry name" value="Peripla_BP_I"/>
</dbReference>
<gene>
    <name evidence="6" type="ORF">CKO21_08970</name>
</gene>
<dbReference type="RefSeq" id="WP_027287893.1">
    <property type="nucleotide sequence ID" value="NZ_NRRE01000023.1"/>
</dbReference>
<comment type="caution">
    <text evidence="6">The sequence shown here is derived from an EMBL/GenBank/DDBJ whole genome shotgun (WGS) entry which is preliminary data.</text>
</comment>
<dbReference type="Proteomes" id="UP000778970">
    <property type="component" value="Unassembled WGS sequence"/>
</dbReference>
<dbReference type="GO" id="GO:0030313">
    <property type="term" value="C:cell envelope"/>
    <property type="evidence" value="ECO:0007669"/>
    <property type="project" value="UniProtKB-SubCell"/>
</dbReference>
<dbReference type="EMBL" id="NRRE01000023">
    <property type="protein sequence ID" value="MBK1697379.1"/>
    <property type="molecule type" value="Genomic_DNA"/>
</dbReference>
<dbReference type="Gene3D" id="3.40.50.2300">
    <property type="match status" value="2"/>
</dbReference>
<feature type="domain" description="Periplasmic binding protein" evidence="5">
    <location>
        <begin position="43"/>
        <end position="294"/>
    </location>
</feature>